<keyword evidence="2" id="KW-1185">Reference proteome</keyword>
<evidence type="ECO:0000313" key="1">
    <source>
        <dbReference type="EMBL" id="KPI98560.1"/>
    </source>
</evidence>
<dbReference type="EMBL" id="KQ459584">
    <property type="protein sequence ID" value="KPI98560.1"/>
    <property type="molecule type" value="Genomic_DNA"/>
</dbReference>
<evidence type="ECO:0000313" key="2">
    <source>
        <dbReference type="Proteomes" id="UP000053268"/>
    </source>
</evidence>
<organism evidence="1 2">
    <name type="scientific">Papilio xuthus</name>
    <name type="common">Asian swallowtail butterfly</name>
    <dbReference type="NCBI Taxonomy" id="66420"/>
    <lineage>
        <taxon>Eukaryota</taxon>
        <taxon>Metazoa</taxon>
        <taxon>Ecdysozoa</taxon>
        <taxon>Arthropoda</taxon>
        <taxon>Hexapoda</taxon>
        <taxon>Insecta</taxon>
        <taxon>Pterygota</taxon>
        <taxon>Neoptera</taxon>
        <taxon>Endopterygota</taxon>
        <taxon>Lepidoptera</taxon>
        <taxon>Glossata</taxon>
        <taxon>Ditrysia</taxon>
        <taxon>Papilionoidea</taxon>
        <taxon>Papilionidae</taxon>
        <taxon>Papilioninae</taxon>
        <taxon>Papilio</taxon>
    </lineage>
</organism>
<dbReference type="Proteomes" id="UP000053268">
    <property type="component" value="Unassembled WGS sequence"/>
</dbReference>
<reference evidence="1 2" key="1">
    <citation type="journal article" date="2015" name="Nat. Commun.">
        <title>Outbred genome sequencing and CRISPR/Cas9 gene editing in butterflies.</title>
        <authorList>
            <person name="Li X."/>
            <person name="Fan D."/>
            <person name="Zhang W."/>
            <person name="Liu G."/>
            <person name="Zhang L."/>
            <person name="Zhao L."/>
            <person name="Fang X."/>
            <person name="Chen L."/>
            <person name="Dong Y."/>
            <person name="Chen Y."/>
            <person name="Ding Y."/>
            <person name="Zhao R."/>
            <person name="Feng M."/>
            <person name="Zhu Y."/>
            <person name="Feng Y."/>
            <person name="Jiang X."/>
            <person name="Zhu D."/>
            <person name="Xiang H."/>
            <person name="Feng X."/>
            <person name="Li S."/>
            <person name="Wang J."/>
            <person name="Zhang G."/>
            <person name="Kronforst M.R."/>
            <person name="Wang W."/>
        </authorList>
    </citation>
    <scope>NUCLEOTIDE SEQUENCE [LARGE SCALE GENOMIC DNA]</scope>
    <source>
        <strain evidence="1">Ya'a_city_454_Px</strain>
        <tissue evidence="1">Whole body</tissue>
    </source>
</reference>
<protein>
    <submittedName>
        <fullName evidence="1">Uncharacterized protein</fullName>
    </submittedName>
</protein>
<dbReference type="AlphaFoldDB" id="A0A194Q582"/>
<sequence length="85" mass="9542">MSAWSVSQRTVGVSDKCALRKSADMSAARAQALAQGFADLCFTQPDRFNSKSYIFSAAHSPLKKTYCRSQPAIVRRRKWKTKNVK</sequence>
<gene>
    <name evidence="1" type="ORF">RR46_03712</name>
</gene>
<accession>A0A194Q582</accession>
<proteinExistence type="predicted"/>
<name>A0A194Q582_PAPXU</name>